<evidence type="ECO:0000313" key="2">
    <source>
        <dbReference type="EMBL" id="HGK28763.1"/>
    </source>
</evidence>
<dbReference type="PANTHER" id="PTHR48079:SF6">
    <property type="entry name" value="NAD(P)-BINDING DOMAIN-CONTAINING PROTEIN-RELATED"/>
    <property type="match status" value="1"/>
</dbReference>
<dbReference type="InterPro" id="IPR051783">
    <property type="entry name" value="NAD(P)-dependent_oxidoreduct"/>
</dbReference>
<dbReference type="GO" id="GO:0005737">
    <property type="term" value="C:cytoplasm"/>
    <property type="evidence" value="ECO:0007669"/>
    <property type="project" value="TreeGrafter"/>
</dbReference>
<dbReference type="EMBL" id="DSUT01000154">
    <property type="protein sequence ID" value="HGK28763.1"/>
    <property type="molecule type" value="Genomic_DNA"/>
</dbReference>
<dbReference type="SUPFAM" id="SSF51735">
    <property type="entry name" value="NAD(P)-binding Rossmann-fold domains"/>
    <property type="match status" value="1"/>
</dbReference>
<organism evidence="2">
    <name type="scientific">candidate division WOR-3 bacterium</name>
    <dbReference type="NCBI Taxonomy" id="2052148"/>
    <lineage>
        <taxon>Bacteria</taxon>
        <taxon>Bacteria division WOR-3</taxon>
    </lineage>
</organism>
<dbReference type="InterPro" id="IPR001509">
    <property type="entry name" value="Epimerase_deHydtase"/>
</dbReference>
<dbReference type="PANTHER" id="PTHR48079">
    <property type="entry name" value="PROTEIN YEEZ"/>
    <property type="match status" value="1"/>
</dbReference>
<protein>
    <submittedName>
        <fullName evidence="2">NAD-dependent epimerase/dehydratase family protein</fullName>
    </submittedName>
</protein>
<reference evidence="2" key="1">
    <citation type="journal article" date="2020" name="mSystems">
        <title>Genome- and Community-Level Interaction Insights into Carbon Utilization and Element Cycling Functions of Hydrothermarchaeota in Hydrothermal Sediment.</title>
        <authorList>
            <person name="Zhou Z."/>
            <person name="Liu Y."/>
            <person name="Xu W."/>
            <person name="Pan J."/>
            <person name="Luo Z.H."/>
            <person name="Li M."/>
        </authorList>
    </citation>
    <scope>NUCLEOTIDE SEQUENCE [LARGE SCALE GENOMIC DNA]</scope>
    <source>
        <strain evidence="2">SpSt-488</strain>
    </source>
</reference>
<comment type="caution">
    <text evidence="2">The sequence shown here is derived from an EMBL/GenBank/DDBJ whole genome shotgun (WGS) entry which is preliminary data.</text>
</comment>
<gene>
    <name evidence="2" type="ORF">ENS41_07405</name>
</gene>
<dbReference type="AlphaFoldDB" id="A0A7C4CC50"/>
<sequence length="337" mass="36459">MQVITGATGHVGNALVRELVARGARVRAVVPETEDRSCLAGLDVEFRSGDVRNFESLCNAFADAAVVYHLAGIVSITGDRGGRLRAVNVTGTRNAVRAALAAGVRRFVYTSSVHALPEPPCGVPLRETVQFDPARVLGDYARSKAEASREVLEGVRAGLDAVLVFPSGIIGPFDYRPSEMGQLLLDFCTGRLPAYVDGEYDFVDVRDVARALVAAAGRGRTGEGYLVSGHRITVRELLGALRHLTGIRGPRLRLPLWVAQAGVPFARAWCALRHRRPLFTSYSLKVLRSNCLMDRSKAETELGHRPRPILETIAAALEWFRTAGRLNLPAPPHPAAG</sequence>
<proteinExistence type="predicted"/>
<dbReference type="Gene3D" id="3.40.50.720">
    <property type="entry name" value="NAD(P)-binding Rossmann-like Domain"/>
    <property type="match status" value="1"/>
</dbReference>
<accession>A0A7C4CC50</accession>
<dbReference type="InterPro" id="IPR036291">
    <property type="entry name" value="NAD(P)-bd_dom_sf"/>
</dbReference>
<name>A0A7C4CC50_UNCW3</name>
<dbReference type="Pfam" id="PF01370">
    <property type="entry name" value="Epimerase"/>
    <property type="match status" value="1"/>
</dbReference>
<dbReference type="GO" id="GO:0004029">
    <property type="term" value="F:aldehyde dehydrogenase (NAD+) activity"/>
    <property type="evidence" value="ECO:0007669"/>
    <property type="project" value="TreeGrafter"/>
</dbReference>
<evidence type="ECO:0000259" key="1">
    <source>
        <dbReference type="Pfam" id="PF01370"/>
    </source>
</evidence>
<feature type="domain" description="NAD-dependent epimerase/dehydratase" evidence="1">
    <location>
        <begin position="3"/>
        <end position="225"/>
    </location>
</feature>